<dbReference type="HAMAP" id="MF_00195">
    <property type="entry name" value="GTPase_Der"/>
    <property type="match status" value="1"/>
</dbReference>
<dbReference type="PANTHER" id="PTHR43834:SF6">
    <property type="entry name" value="GTPASE DER"/>
    <property type="match status" value="1"/>
</dbReference>
<reference evidence="15 16" key="1">
    <citation type="submission" date="2018-08" db="EMBL/GenBank/DDBJ databases">
        <title>A genome reference for cultivated species of the human gut microbiota.</title>
        <authorList>
            <person name="Zou Y."/>
            <person name="Xue W."/>
            <person name="Luo G."/>
        </authorList>
    </citation>
    <scope>NUCLEOTIDE SEQUENCE [LARGE SCALE GENOMIC DNA]</scope>
    <source>
        <strain evidence="13 15">AF45-17</strain>
        <strain evidence="14 16">AM28-39</strain>
    </source>
</reference>
<dbReference type="InterPro" id="IPR032859">
    <property type="entry name" value="KH_dom-like"/>
</dbReference>
<evidence type="ECO:0000256" key="7">
    <source>
        <dbReference type="ARBA" id="ARBA00032345"/>
    </source>
</evidence>
<evidence type="ECO:0000259" key="12">
    <source>
        <dbReference type="PROSITE" id="PS51712"/>
    </source>
</evidence>
<evidence type="ECO:0000313" key="13">
    <source>
        <dbReference type="EMBL" id="RGB77633.1"/>
    </source>
</evidence>
<dbReference type="OrthoDB" id="9805918at2"/>
<comment type="caution">
    <text evidence="13">The sequence shown here is derived from an EMBL/GenBank/DDBJ whole genome shotgun (WGS) entry which is preliminary data.</text>
</comment>
<keyword evidence="6 9" id="KW-0342">GTP-binding</keyword>
<evidence type="ECO:0000313" key="16">
    <source>
        <dbReference type="Proteomes" id="UP000261231"/>
    </source>
</evidence>
<evidence type="ECO:0000256" key="4">
    <source>
        <dbReference type="ARBA" id="ARBA00022737"/>
    </source>
</evidence>
<feature type="binding site" evidence="9">
    <location>
        <begin position="120"/>
        <end position="123"/>
    </location>
    <ligand>
        <name>GTP</name>
        <dbReference type="ChEBI" id="CHEBI:37565"/>
        <label>1</label>
    </ligand>
</feature>
<keyword evidence="5 9" id="KW-0547">Nucleotide-binding</keyword>
<dbReference type="InterPro" id="IPR006073">
    <property type="entry name" value="GTP-bd"/>
</dbReference>
<evidence type="ECO:0000256" key="5">
    <source>
        <dbReference type="ARBA" id="ARBA00022741"/>
    </source>
</evidence>
<dbReference type="PROSITE" id="PS51712">
    <property type="entry name" value="G_ENGA"/>
    <property type="match status" value="2"/>
</dbReference>
<feature type="binding site" evidence="9">
    <location>
        <begin position="57"/>
        <end position="61"/>
    </location>
    <ligand>
        <name>GTP</name>
        <dbReference type="ChEBI" id="CHEBI:37565"/>
        <label>1</label>
    </ligand>
</feature>
<dbReference type="InterPro" id="IPR015946">
    <property type="entry name" value="KH_dom-like_a/b"/>
</dbReference>
<keyword evidence="4 11" id="KW-0677">Repeat</keyword>
<dbReference type="EMBL" id="QVEP01000033">
    <property type="protein sequence ID" value="RGB77633.1"/>
    <property type="molecule type" value="Genomic_DNA"/>
</dbReference>
<dbReference type="SUPFAM" id="SSF52540">
    <property type="entry name" value="P-loop containing nucleoside triphosphate hydrolases"/>
    <property type="match status" value="2"/>
</dbReference>
<comment type="function">
    <text evidence="8 9 11">GTPase that plays an essential role in the late steps of ribosome biogenesis.</text>
</comment>
<dbReference type="CDD" id="cd01894">
    <property type="entry name" value="EngA1"/>
    <property type="match status" value="1"/>
</dbReference>
<dbReference type="Proteomes" id="UP000261231">
    <property type="component" value="Unassembled WGS sequence"/>
</dbReference>
<dbReference type="InterPro" id="IPR016484">
    <property type="entry name" value="GTPase_Der"/>
</dbReference>
<evidence type="ECO:0000256" key="2">
    <source>
        <dbReference type="ARBA" id="ARBA00020953"/>
    </source>
</evidence>
<dbReference type="GO" id="GO:0005525">
    <property type="term" value="F:GTP binding"/>
    <property type="evidence" value="ECO:0007669"/>
    <property type="project" value="UniProtKB-UniRule"/>
</dbReference>
<dbReference type="PRINTS" id="PR00326">
    <property type="entry name" value="GTP1OBG"/>
</dbReference>
<feature type="binding site" evidence="9">
    <location>
        <begin position="184"/>
        <end position="191"/>
    </location>
    <ligand>
        <name>GTP</name>
        <dbReference type="ChEBI" id="CHEBI:37565"/>
        <label>2</label>
    </ligand>
</feature>
<dbReference type="RefSeq" id="WP_015514066.1">
    <property type="nucleotide sequence ID" value="NZ_JAMXUZ010000001.1"/>
</dbReference>
<evidence type="ECO:0000256" key="3">
    <source>
        <dbReference type="ARBA" id="ARBA00022517"/>
    </source>
</evidence>
<dbReference type="NCBIfam" id="TIGR03594">
    <property type="entry name" value="GTPase_EngA"/>
    <property type="match status" value="1"/>
</dbReference>
<feature type="binding site" evidence="9">
    <location>
        <begin position="231"/>
        <end position="235"/>
    </location>
    <ligand>
        <name>GTP</name>
        <dbReference type="ChEBI" id="CHEBI:37565"/>
        <label>2</label>
    </ligand>
</feature>
<evidence type="ECO:0000256" key="1">
    <source>
        <dbReference type="ARBA" id="ARBA00008279"/>
    </source>
</evidence>
<accession>A0A3E2TKC6</accession>
<evidence type="ECO:0000313" key="14">
    <source>
        <dbReference type="EMBL" id="RGC48861.1"/>
    </source>
</evidence>
<comment type="subunit">
    <text evidence="9">Associates with the 50S ribosomal subunit.</text>
</comment>
<keyword evidence="16" id="KW-1185">Reference proteome</keyword>
<dbReference type="InterPro" id="IPR003593">
    <property type="entry name" value="AAA+_ATPase"/>
</dbReference>
<dbReference type="GO" id="GO:0042254">
    <property type="term" value="P:ribosome biogenesis"/>
    <property type="evidence" value="ECO:0007669"/>
    <property type="project" value="UniProtKB-KW"/>
</dbReference>
<gene>
    <name evidence="9" type="primary">der</name>
    <name evidence="13" type="ORF">DW070_12110</name>
    <name evidence="14" type="ORF">DW747_06210</name>
</gene>
<dbReference type="FunFam" id="3.40.50.300:FF:000057">
    <property type="entry name" value="GTPase Der"/>
    <property type="match status" value="1"/>
</dbReference>
<dbReference type="GO" id="GO:0043022">
    <property type="term" value="F:ribosome binding"/>
    <property type="evidence" value="ECO:0007669"/>
    <property type="project" value="TreeGrafter"/>
</dbReference>
<dbReference type="NCBIfam" id="TIGR00231">
    <property type="entry name" value="small_GTP"/>
    <property type="match status" value="2"/>
</dbReference>
<dbReference type="Pfam" id="PF14714">
    <property type="entry name" value="KH_dom-like"/>
    <property type="match status" value="1"/>
</dbReference>
<feature type="binding site" evidence="9">
    <location>
        <begin position="10"/>
        <end position="17"/>
    </location>
    <ligand>
        <name>GTP</name>
        <dbReference type="ChEBI" id="CHEBI:37565"/>
        <label>1</label>
    </ligand>
</feature>
<name>A0A3E2TKC6_9FIRM</name>
<feature type="binding site" evidence="9">
    <location>
        <begin position="296"/>
        <end position="299"/>
    </location>
    <ligand>
        <name>GTP</name>
        <dbReference type="ChEBI" id="CHEBI:37565"/>
        <label>2</label>
    </ligand>
</feature>
<evidence type="ECO:0000313" key="15">
    <source>
        <dbReference type="Proteomes" id="UP000260773"/>
    </source>
</evidence>
<keyword evidence="3 9" id="KW-0690">Ribosome biogenesis</keyword>
<evidence type="ECO:0000256" key="8">
    <source>
        <dbReference type="ARBA" id="ARBA00053470"/>
    </source>
</evidence>
<dbReference type="PIRSF" id="PIRSF006485">
    <property type="entry name" value="GTP-binding_EngA"/>
    <property type="match status" value="1"/>
</dbReference>
<feature type="domain" description="EngA-type G" evidence="12">
    <location>
        <begin position="4"/>
        <end position="169"/>
    </location>
</feature>
<dbReference type="FunFam" id="3.40.50.300:FF:000040">
    <property type="entry name" value="GTPase Der"/>
    <property type="match status" value="1"/>
</dbReference>
<dbReference type="Gene3D" id="3.30.300.20">
    <property type="match status" value="1"/>
</dbReference>
<dbReference type="InterPro" id="IPR031166">
    <property type="entry name" value="G_ENGA"/>
</dbReference>
<protein>
    <recommendedName>
        <fullName evidence="2 9">GTPase Der</fullName>
    </recommendedName>
    <alternativeName>
        <fullName evidence="7 9">GTP-binding protein EngA</fullName>
    </alternativeName>
</protein>
<dbReference type="AlphaFoldDB" id="A0A3E2TKC6"/>
<feature type="domain" description="EngA-type G" evidence="12">
    <location>
        <begin position="178"/>
        <end position="353"/>
    </location>
</feature>
<evidence type="ECO:0000256" key="9">
    <source>
        <dbReference type="HAMAP-Rule" id="MF_00195"/>
    </source>
</evidence>
<dbReference type="EMBL" id="QVFD01000004">
    <property type="protein sequence ID" value="RGC48861.1"/>
    <property type="molecule type" value="Genomic_DNA"/>
</dbReference>
<dbReference type="FunFam" id="3.30.300.20:FF:000004">
    <property type="entry name" value="GTPase Der"/>
    <property type="match status" value="1"/>
</dbReference>
<dbReference type="Proteomes" id="UP000260773">
    <property type="component" value="Unassembled WGS sequence"/>
</dbReference>
<organism evidence="13 15">
    <name type="scientific">Coprococcus catus</name>
    <dbReference type="NCBI Taxonomy" id="116085"/>
    <lineage>
        <taxon>Bacteria</taxon>
        <taxon>Bacillati</taxon>
        <taxon>Bacillota</taxon>
        <taxon>Clostridia</taxon>
        <taxon>Lachnospirales</taxon>
        <taxon>Lachnospiraceae</taxon>
        <taxon>Coprococcus</taxon>
    </lineage>
</organism>
<dbReference type="InterPro" id="IPR027417">
    <property type="entry name" value="P-loop_NTPase"/>
</dbReference>
<comment type="similarity">
    <text evidence="1 9 10 11">Belongs to the TRAFAC class TrmE-Era-EngA-EngB-Septin-like GTPase superfamily. EngA (Der) GTPase family.</text>
</comment>
<dbReference type="SMART" id="SM00382">
    <property type="entry name" value="AAA"/>
    <property type="match status" value="2"/>
</dbReference>
<evidence type="ECO:0000256" key="10">
    <source>
        <dbReference type="PROSITE-ProRule" id="PRU01049"/>
    </source>
</evidence>
<evidence type="ECO:0000256" key="6">
    <source>
        <dbReference type="ARBA" id="ARBA00023134"/>
    </source>
</evidence>
<dbReference type="Gene3D" id="3.40.50.300">
    <property type="entry name" value="P-loop containing nucleotide triphosphate hydrolases"/>
    <property type="match status" value="2"/>
</dbReference>
<proteinExistence type="inferred from homology"/>
<evidence type="ECO:0000256" key="11">
    <source>
        <dbReference type="RuleBase" id="RU004481"/>
    </source>
</evidence>
<dbReference type="InterPro" id="IPR005225">
    <property type="entry name" value="Small_GTP-bd"/>
</dbReference>
<dbReference type="CDD" id="cd01895">
    <property type="entry name" value="EngA2"/>
    <property type="match status" value="1"/>
</dbReference>
<sequence length="441" mass="49338">MSKPIVAIIGRPNVGKSTLFNALAGQQISIVKDTPGVTRDRIYADVNWLNTQFTMIDTGGIEPSTNDLILKSMREQAEIAIETADVIIFLTDVRQGVVDADFQVANMIRRSGKPVVLVVNKVDNFKTMMADVYEFYNLGLGDPMPISGNSKLGLGDMLDEVIKHFKPGTAEEEADERPHVAIVGKPNVGKSSLINKLTGENRVIVSNIAGTTRDAIDTVIKHNGKEYVFIDTAGLRRKSKIKEDIERYSIIRTVSAVERANVVVLMIDAKEGVTEQDAKIAGIAHERGKGMIIAVNKWDAIEKDDKTMNKFTKDVREKLAFMPYAEMLFISAETGQRLPKLFDTIDAVIENHAMRVGTGVLNEILSEAVAMKQPPSDKGRRLRLYYITQVSVKPPTFVIFINDKELTHFSYTRYIENQIRETFGFRGTPLHFIYRERKDKG</sequence>
<dbReference type="PANTHER" id="PTHR43834">
    <property type="entry name" value="GTPASE DER"/>
    <property type="match status" value="1"/>
</dbReference>
<dbReference type="Pfam" id="PF01926">
    <property type="entry name" value="MMR_HSR1"/>
    <property type="match status" value="2"/>
</dbReference>